<name>A0ABS5Y4Q1_9CYAN</name>
<reference evidence="1 2" key="1">
    <citation type="journal article" date="2021" name="Mar. Drugs">
        <title>Genome Reduction and Secondary Metabolism of the Marine Sponge-Associated Cyanobacterium Leptothoe.</title>
        <authorList>
            <person name="Konstantinou D."/>
            <person name="Popin R.V."/>
            <person name="Fewer D.P."/>
            <person name="Sivonen K."/>
            <person name="Gkelis S."/>
        </authorList>
    </citation>
    <scope>NUCLEOTIDE SEQUENCE [LARGE SCALE GENOMIC DNA]</scope>
    <source>
        <strain evidence="1 2">TAU-MAC 1615</strain>
    </source>
</reference>
<organism evidence="1 2">
    <name type="scientific">Leptothoe kymatousa TAU-MAC 1615</name>
    <dbReference type="NCBI Taxonomy" id="2364775"/>
    <lineage>
        <taxon>Bacteria</taxon>
        <taxon>Bacillati</taxon>
        <taxon>Cyanobacteriota</taxon>
        <taxon>Cyanophyceae</taxon>
        <taxon>Nodosilineales</taxon>
        <taxon>Cymatolegaceae</taxon>
        <taxon>Leptothoe</taxon>
        <taxon>Leptothoe kymatousa</taxon>
    </lineage>
</organism>
<dbReference type="EMBL" id="JADOER010000009">
    <property type="protein sequence ID" value="MBT9312601.1"/>
    <property type="molecule type" value="Genomic_DNA"/>
</dbReference>
<dbReference type="Proteomes" id="UP001196661">
    <property type="component" value="Unassembled WGS sequence"/>
</dbReference>
<protein>
    <submittedName>
        <fullName evidence="1">Uncharacterized protein</fullName>
    </submittedName>
</protein>
<comment type="caution">
    <text evidence="1">The sequence shown here is derived from an EMBL/GenBank/DDBJ whole genome shotgun (WGS) entry which is preliminary data.</text>
</comment>
<sequence length="153" mass="17267">MTTWIHVPGKLISGHGVASGQGGDPRFPGGTIRMQRPAFKALGLDLSRYFPGTLNISIHPQQYSIQQAKYTFKQVKWADHAPPEDFSFFDCWLMLESAQRIPGLIYYPHPETKPEHFQDGATLEVITEFIDGLSYGMGMGIELDQSQIRVWLL</sequence>
<gene>
    <name evidence="1" type="ORF">IXB28_10325</name>
</gene>
<dbReference type="RefSeq" id="WP_215618496.1">
    <property type="nucleotide sequence ID" value="NZ_JADOER010000009.1"/>
</dbReference>
<proteinExistence type="predicted"/>
<evidence type="ECO:0000313" key="2">
    <source>
        <dbReference type="Proteomes" id="UP001196661"/>
    </source>
</evidence>
<accession>A0ABS5Y4Q1</accession>
<evidence type="ECO:0000313" key="1">
    <source>
        <dbReference type="EMBL" id="MBT9312601.1"/>
    </source>
</evidence>
<keyword evidence="2" id="KW-1185">Reference proteome</keyword>